<keyword evidence="2" id="KW-0812">Transmembrane</keyword>
<organism evidence="8 9">
    <name type="scientific">Frigidibacter albus</name>
    <dbReference type="NCBI Taxonomy" id="1465486"/>
    <lineage>
        <taxon>Bacteria</taxon>
        <taxon>Pseudomonadati</taxon>
        <taxon>Pseudomonadota</taxon>
        <taxon>Alphaproteobacteria</taxon>
        <taxon>Rhodobacterales</taxon>
        <taxon>Paracoccaceae</taxon>
        <taxon>Frigidibacter</taxon>
    </lineage>
</organism>
<comment type="subcellular location">
    <subcellularLocation>
        <location evidence="1">Membrane</location>
        <topology evidence="1">Single-pass membrane protein</topology>
    </subcellularLocation>
</comment>
<feature type="compositionally biased region" description="Pro residues" evidence="5">
    <location>
        <begin position="62"/>
        <end position="90"/>
    </location>
</feature>
<dbReference type="AlphaFoldDB" id="A0A6L8VKE3"/>
<feature type="signal peptide" evidence="6">
    <location>
        <begin position="1"/>
        <end position="22"/>
    </location>
</feature>
<protein>
    <submittedName>
        <fullName evidence="8">TonB family protein</fullName>
    </submittedName>
</protein>
<dbReference type="GO" id="GO:0055085">
    <property type="term" value="P:transmembrane transport"/>
    <property type="evidence" value="ECO:0007669"/>
    <property type="project" value="InterPro"/>
</dbReference>
<dbReference type="NCBIfam" id="TIGR01352">
    <property type="entry name" value="tonB_Cterm"/>
    <property type="match status" value="1"/>
</dbReference>
<evidence type="ECO:0000259" key="7">
    <source>
        <dbReference type="PROSITE" id="PS52015"/>
    </source>
</evidence>
<evidence type="ECO:0000313" key="9">
    <source>
        <dbReference type="Proteomes" id="UP000477083"/>
    </source>
</evidence>
<evidence type="ECO:0000256" key="6">
    <source>
        <dbReference type="SAM" id="SignalP"/>
    </source>
</evidence>
<evidence type="ECO:0000256" key="5">
    <source>
        <dbReference type="SAM" id="MobiDB-lite"/>
    </source>
</evidence>
<keyword evidence="4" id="KW-0472">Membrane</keyword>
<dbReference type="Gene3D" id="3.30.1150.10">
    <property type="match status" value="1"/>
</dbReference>
<dbReference type="PROSITE" id="PS52015">
    <property type="entry name" value="TONB_CTD"/>
    <property type="match status" value="1"/>
</dbReference>
<dbReference type="Pfam" id="PF03544">
    <property type="entry name" value="TonB_C"/>
    <property type="match status" value="1"/>
</dbReference>
<dbReference type="EMBL" id="WWNR01000009">
    <property type="protein sequence ID" value="MZQ90261.1"/>
    <property type="molecule type" value="Genomic_DNA"/>
</dbReference>
<evidence type="ECO:0000256" key="3">
    <source>
        <dbReference type="ARBA" id="ARBA00022989"/>
    </source>
</evidence>
<evidence type="ECO:0000256" key="2">
    <source>
        <dbReference type="ARBA" id="ARBA00022692"/>
    </source>
</evidence>
<name>A0A6L8VKE3_9RHOB</name>
<gene>
    <name evidence="8" type="ORF">GS660_14290</name>
</gene>
<accession>A0A6L8VKE3</accession>
<keyword evidence="3" id="KW-1133">Transmembrane helix</keyword>
<evidence type="ECO:0000256" key="4">
    <source>
        <dbReference type="ARBA" id="ARBA00023136"/>
    </source>
</evidence>
<dbReference type="SUPFAM" id="SSF74653">
    <property type="entry name" value="TolA/TonB C-terminal domain"/>
    <property type="match status" value="1"/>
</dbReference>
<feature type="region of interest" description="Disordered" evidence="5">
    <location>
        <begin position="51"/>
        <end position="197"/>
    </location>
</feature>
<reference evidence="8 9" key="1">
    <citation type="submission" date="2020-01" db="EMBL/GenBank/DDBJ databases">
        <title>Frigidibacter albus SP32T (=CGMCC 1.13995T).</title>
        <authorList>
            <person name="Liao X."/>
        </authorList>
    </citation>
    <scope>NUCLEOTIDE SEQUENCE [LARGE SCALE GENOMIC DNA]</scope>
    <source>
        <strain evidence="8 9">SP32</strain>
    </source>
</reference>
<evidence type="ECO:0000313" key="8">
    <source>
        <dbReference type="EMBL" id="MZQ90261.1"/>
    </source>
</evidence>
<keyword evidence="9" id="KW-1185">Reference proteome</keyword>
<proteinExistence type="predicted"/>
<dbReference type="RefSeq" id="WP_161347655.1">
    <property type="nucleotide sequence ID" value="NZ_BMGW01000009.1"/>
</dbReference>
<dbReference type="GO" id="GO:0016020">
    <property type="term" value="C:membrane"/>
    <property type="evidence" value="ECO:0007669"/>
    <property type="project" value="UniProtKB-SubCell"/>
</dbReference>
<dbReference type="Proteomes" id="UP000477083">
    <property type="component" value="Unassembled WGS sequence"/>
</dbReference>
<dbReference type="InterPro" id="IPR037682">
    <property type="entry name" value="TonB_C"/>
</dbReference>
<feature type="domain" description="TonB C-terminal" evidence="7">
    <location>
        <begin position="214"/>
        <end position="304"/>
    </location>
</feature>
<comment type="caution">
    <text evidence="8">The sequence shown here is derived from an EMBL/GenBank/DDBJ whole genome shotgun (WGS) entry which is preliminary data.</text>
</comment>
<evidence type="ECO:0000256" key="1">
    <source>
        <dbReference type="ARBA" id="ARBA00004167"/>
    </source>
</evidence>
<keyword evidence="6" id="KW-0732">Signal</keyword>
<sequence length="304" mass="31412">MSKLHALFALALAIALHLAAFAWRPTEAGATASGAGGDAMVSLEASSGSIAEIVEEWERPPEPVAEPVPQPAPEMAQPEPPPQLTPPDVPETPVQAPTPLMALPQAPEMPSLDIAELPPPPPPEPEPEPAPEPEPLPDTRPQPRPEPQPEPQPQPDPEPAPRAEPQPRRQPGPPPADSVAAQRAAGSGGGVNAGASSSQNGAAAAARAEDLRASWRAAVQARVARSVSYPREAGRAEFTVMLTFSVGLNGRVSGVALTRSSGNAALDAAALRMARSVRRLPAAPAGLSDGTYPFGVELIFEPPS</sequence>
<feature type="compositionally biased region" description="Pro residues" evidence="5">
    <location>
        <begin position="132"/>
        <end position="158"/>
    </location>
</feature>
<feature type="chain" id="PRO_5026761881" evidence="6">
    <location>
        <begin position="23"/>
        <end position="304"/>
    </location>
</feature>
<dbReference type="InterPro" id="IPR006260">
    <property type="entry name" value="TonB/TolA_C"/>
</dbReference>